<dbReference type="PANTHER" id="PTHR11861:SF8">
    <property type="entry name" value="PKD DOMAIN-CONTAINING PROTEIN"/>
    <property type="match status" value="1"/>
</dbReference>
<keyword evidence="1" id="KW-0812">Transmembrane</keyword>
<feature type="transmembrane region" description="Helical" evidence="1">
    <location>
        <begin position="332"/>
        <end position="357"/>
    </location>
</feature>
<dbReference type="EMBL" id="ASGP02000007">
    <property type="protein sequence ID" value="KAH9497639.1"/>
    <property type="molecule type" value="Genomic_DNA"/>
</dbReference>
<sequence length="412" mass="47227">MMMIFSNRLLLLIFISVIYFKSANADEIFVNGDNKTLINVDSSYNIHLKSRNFPLSYHFKYIFNIPELNIHDEIFIFSTNIDWRWNFTKTGNYQLNIQVFLYPFYNMIYGWKIAETNVPLEIDDNLDNSISIDAKQNVSSLTTDYVFAINKTIGFSLNIDPQSILTRFADRISYEWNVEGPGVNKTKIPQKTFDFVFESLNEYSISLQISTTFPHNQMNFSGKTVKKIQIKNPITDVSISGNNFVENGSLLHLNITCNGSSNFLLCHDFAPIKSNDSCFESGRVLSNCDYQITHYFPENGTKYVNIGIRNDVSTVYRNVKITIYKIGPKPSFAFVIIPLISLLLIIVIVVVGITHFIGQRRRMNATIEVATIDNFAIYNDANLGDDDMQTLMGEKTFCRRVKDSFIETLCPK</sequence>
<keyword evidence="2" id="KW-0732">Signal</keyword>
<organism evidence="4 5">
    <name type="scientific">Dermatophagoides farinae</name>
    <name type="common">American house dust mite</name>
    <dbReference type="NCBI Taxonomy" id="6954"/>
    <lineage>
        <taxon>Eukaryota</taxon>
        <taxon>Metazoa</taxon>
        <taxon>Ecdysozoa</taxon>
        <taxon>Arthropoda</taxon>
        <taxon>Chelicerata</taxon>
        <taxon>Arachnida</taxon>
        <taxon>Acari</taxon>
        <taxon>Acariformes</taxon>
        <taxon>Sarcoptiformes</taxon>
        <taxon>Astigmata</taxon>
        <taxon>Psoroptidia</taxon>
        <taxon>Analgoidea</taxon>
        <taxon>Pyroglyphidae</taxon>
        <taxon>Dermatophagoidinae</taxon>
        <taxon>Dermatophagoides</taxon>
    </lineage>
</organism>
<dbReference type="Proteomes" id="UP000828236">
    <property type="component" value="Unassembled WGS sequence"/>
</dbReference>
<dbReference type="Proteomes" id="UP000790347">
    <property type="component" value="Unassembled WGS sequence"/>
</dbReference>
<dbReference type="InterPro" id="IPR045219">
    <property type="entry name" value="PKAT"/>
</dbReference>
<evidence type="ECO:0000256" key="1">
    <source>
        <dbReference type="SAM" id="Phobius"/>
    </source>
</evidence>
<reference evidence="4" key="1">
    <citation type="submission" date="2013-05" db="EMBL/GenBank/DDBJ databases">
        <authorList>
            <person name="Yim A.K.Y."/>
            <person name="Chan T.F."/>
            <person name="Ji K.M."/>
            <person name="Liu X.Y."/>
            <person name="Zhou J.W."/>
            <person name="Li R.Q."/>
            <person name="Yang K.Y."/>
            <person name="Li J."/>
            <person name="Li M."/>
            <person name="Law P.T.W."/>
            <person name="Wu Y.L."/>
            <person name="Cai Z.L."/>
            <person name="Qin H."/>
            <person name="Bao Y."/>
            <person name="Leung R.K.K."/>
            <person name="Ng P.K.S."/>
            <person name="Zou J."/>
            <person name="Zhong X.J."/>
            <person name="Ran P.X."/>
            <person name="Zhong N.S."/>
            <person name="Liu Z.G."/>
            <person name="Tsui S.K.W."/>
        </authorList>
    </citation>
    <scope>NUCLEOTIDE SEQUENCE</scope>
    <source>
        <strain evidence="4">Derf</strain>
        <tissue evidence="4">Whole organism</tissue>
    </source>
</reference>
<evidence type="ECO:0000313" key="3">
    <source>
        <dbReference type="EMBL" id="KAH7645499.1"/>
    </source>
</evidence>
<reference evidence="3" key="2">
    <citation type="submission" date="2020-06" db="EMBL/GenBank/DDBJ databases">
        <authorList>
            <person name="Ji K."/>
            <person name="Li J."/>
        </authorList>
    </citation>
    <scope>NUCLEOTIDE SEQUENCE</scope>
    <source>
        <strain evidence="3">JKM2019</strain>
        <tissue evidence="3">Whole body</tissue>
    </source>
</reference>
<keyword evidence="1" id="KW-0472">Membrane</keyword>
<dbReference type="EMBL" id="SDOV01000001">
    <property type="protein sequence ID" value="KAH7645499.1"/>
    <property type="molecule type" value="Genomic_DNA"/>
</dbReference>
<keyword evidence="5" id="KW-1185">Reference proteome</keyword>
<reference evidence="4" key="4">
    <citation type="journal article" date="2022" name="Res Sq">
        <title>Comparative Genomics Reveals Insights into the Divergent Evolution of Astigmatic Mites and Household Pest Adaptations.</title>
        <authorList>
            <person name="Xiong Q."/>
            <person name="Wan A.T.-Y."/>
            <person name="Liu X.-Y."/>
            <person name="Fung C.S.-H."/>
            <person name="Xiao X."/>
            <person name="Malainual N."/>
            <person name="Hou J."/>
            <person name="Wang L."/>
            <person name="Wang M."/>
            <person name="Yang K."/>
            <person name="Cui Y."/>
            <person name="Leung E."/>
            <person name="Nong W."/>
            <person name="Shin S.-K."/>
            <person name="Au S."/>
            <person name="Jeong K.Y."/>
            <person name="Chew F.T."/>
            <person name="Hui J."/>
            <person name="Leung T.F."/>
            <person name="Tungtrongchitr A."/>
            <person name="Zhong N."/>
            <person name="Liu Z."/>
            <person name="Tsui S."/>
        </authorList>
    </citation>
    <scope>NUCLEOTIDE SEQUENCE</scope>
    <source>
        <strain evidence="4">Derf</strain>
        <tissue evidence="4">Whole organism</tissue>
    </source>
</reference>
<proteinExistence type="predicted"/>
<dbReference type="AlphaFoldDB" id="A0A922KWP7"/>
<protein>
    <submittedName>
        <fullName evidence="4">Uncharacterized protein</fullName>
    </submittedName>
</protein>
<evidence type="ECO:0000256" key="2">
    <source>
        <dbReference type="SAM" id="SignalP"/>
    </source>
</evidence>
<comment type="caution">
    <text evidence="4">The sequence shown here is derived from an EMBL/GenBank/DDBJ whole genome shotgun (WGS) entry which is preliminary data.</text>
</comment>
<reference evidence="3" key="3">
    <citation type="journal article" date="2021" name="World Allergy Organ. J.">
        <title>Chromosome-level assembly of Dermatophagoides farinae genome and transcriptome reveals two novel allergens Der f 37 and Der f 39.</title>
        <authorList>
            <person name="Chen J."/>
            <person name="Cai Z."/>
            <person name="Fan D."/>
            <person name="Hu J."/>
            <person name="Hou Y."/>
            <person name="He Y."/>
            <person name="Zhang Z."/>
            <person name="Zhao Z."/>
            <person name="Gao P."/>
            <person name="Hu W."/>
            <person name="Sun J."/>
            <person name="Li J."/>
            <person name="Ji K."/>
        </authorList>
    </citation>
    <scope>NUCLEOTIDE SEQUENCE</scope>
    <source>
        <strain evidence="3">JKM2019</strain>
    </source>
</reference>
<keyword evidence="1" id="KW-1133">Transmembrane helix</keyword>
<feature type="chain" id="PRO_5038276997" evidence="2">
    <location>
        <begin position="26"/>
        <end position="412"/>
    </location>
</feature>
<gene>
    <name evidence="4" type="ORF">DERF_013613</name>
    <name evidence="3" type="ORF">HUG17_1037</name>
</gene>
<accession>A0A922KWP7</accession>
<dbReference type="OrthoDB" id="6500045at2759"/>
<name>A0A922KWP7_DERFA</name>
<evidence type="ECO:0000313" key="5">
    <source>
        <dbReference type="Proteomes" id="UP000790347"/>
    </source>
</evidence>
<feature type="signal peptide" evidence="2">
    <location>
        <begin position="1"/>
        <end position="25"/>
    </location>
</feature>
<dbReference type="PANTHER" id="PTHR11861">
    <property type="entry name" value="MELANOCYTE PROTEIN PMEL 17-RELATED"/>
    <property type="match status" value="1"/>
</dbReference>
<dbReference type="GO" id="GO:0005886">
    <property type="term" value="C:plasma membrane"/>
    <property type="evidence" value="ECO:0007669"/>
    <property type="project" value="TreeGrafter"/>
</dbReference>
<evidence type="ECO:0000313" key="4">
    <source>
        <dbReference type="EMBL" id="KAH9497639.1"/>
    </source>
</evidence>